<name>A0A135L778_9BACI</name>
<sequence length="172" mass="20364">MTLNEQFITTILMIGSGFFVGMIFDSYRVLKKEIDLPQWIVFIFDVSFGVFSALFIFRLLLWSNDGQLRLSILLTFIIGLWFYYITISKIILKFWSKLYHLIKTIWVLVIHAINILVIKPVILIYKLFISILTFLFAMFIPILKFIQKLSTRVKQKAGFSSFLKKLFMRKKN</sequence>
<dbReference type="Pfam" id="PF09578">
    <property type="entry name" value="Spore_YabQ"/>
    <property type="match status" value="1"/>
</dbReference>
<comment type="caution">
    <text evidence="2">The sequence shown here is derived from an EMBL/GenBank/DDBJ whole genome shotgun (WGS) entry which is preliminary data.</text>
</comment>
<dbReference type="EMBL" id="LSKU01000001">
    <property type="protein sequence ID" value="KXG44848.1"/>
    <property type="molecule type" value="Genomic_DNA"/>
</dbReference>
<evidence type="ECO:0000313" key="3">
    <source>
        <dbReference type="Proteomes" id="UP000070352"/>
    </source>
</evidence>
<keyword evidence="1" id="KW-1133">Transmembrane helix</keyword>
<dbReference type="NCBIfam" id="TIGR02893">
    <property type="entry name" value="spore_yabQ"/>
    <property type="match status" value="1"/>
</dbReference>
<feature type="transmembrane region" description="Helical" evidence="1">
    <location>
        <begin position="39"/>
        <end position="62"/>
    </location>
</feature>
<dbReference type="STRING" id="1413211.U473_13085"/>
<reference evidence="2 3" key="1">
    <citation type="submission" date="2016-02" db="EMBL/GenBank/DDBJ databases">
        <title>Draft Genome for Tepidibacillus decaturensis nov. sp. Strain Z9, an Anaerobic, Moderately Thermophilic and Heterotrophic Bacterium from Deep Subsurface of the Illinois Basin, USA.</title>
        <authorList>
            <person name="Dong Y."/>
            <person name="Chang J.Y."/>
            <person name="Sanford R."/>
            <person name="Fouke B.W."/>
        </authorList>
    </citation>
    <scope>NUCLEOTIDE SEQUENCE [LARGE SCALE GENOMIC DNA]</scope>
    <source>
        <strain evidence="2 3">Z9</strain>
    </source>
</reference>
<protein>
    <recommendedName>
        <fullName evidence="4">Spore cortex biosynthesis protein YabQ</fullName>
    </recommendedName>
</protein>
<evidence type="ECO:0008006" key="4">
    <source>
        <dbReference type="Google" id="ProtNLM"/>
    </source>
</evidence>
<feature type="transmembrane region" description="Helical" evidence="1">
    <location>
        <begin position="124"/>
        <end position="146"/>
    </location>
</feature>
<evidence type="ECO:0000313" key="2">
    <source>
        <dbReference type="EMBL" id="KXG44848.1"/>
    </source>
</evidence>
<dbReference type="RefSeq" id="WP_068727081.1">
    <property type="nucleotide sequence ID" value="NZ_LSKU01000001.1"/>
</dbReference>
<keyword evidence="1" id="KW-0812">Transmembrane</keyword>
<dbReference type="AlphaFoldDB" id="A0A135L778"/>
<keyword evidence="3" id="KW-1185">Reference proteome</keyword>
<organism evidence="2 3">
    <name type="scientific">Tepidibacillus decaturensis</name>
    <dbReference type="NCBI Taxonomy" id="1413211"/>
    <lineage>
        <taxon>Bacteria</taxon>
        <taxon>Bacillati</taxon>
        <taxon>Bacillota</taxon>
        <taxon>Bacilli</taxon>
        <taxon>Bacillales</taxon>
        <taxon>Bacillaceae</taxon>
        <taxon>Tepidibacillus</taxon>
    </lineage>
</organism>
<evidence type="ECO:0000256" key="1">
    <source>
        <dbReference type="SAM" id="Phobius"/>
    </source>
</evidence>
<proteinExistence type="predicted"/>
<feature type="transmembrane region" description="Helical" evidence="1">
    <location>
        <begin position="6"/>
        <end position="27"/>
    </location>
</feature>
<keyword evidence="1" id="KW-0472">Membrane</keyword>
<feature type="transmembrane region" description="Helical" evidence="1">
    <location>
        <begin position="68"/>
        <end position="86"/>
    </location>
</feature>
<dbReference type="Proteomes" id="UP000070352">
    <property type="component" value="Unassembled WGS sequence"/>
</dbReference>
<dbReference type="InterPro" id="IPR019074">
    <property type="entry name" value="YabQ"/>
</dbReference>
<gene>
    <name evidence="2" type="ORF">U473_13085</name>
</gene>
<dbReference type="OrthoDB" id="1653819at2"/>
<accession>A0A135L778</accession>